<dbReference type="Gene3D" id="1.20.1050.10">
    <property type="match status" value="1"/>
</dbReference>
<dbReference type="Pfam" id="PF13410">
    <property type="entry name" value="GST_C_2"/>
    <property type="match status" value="1"/>
</dbReference>
<dbReference type="SUPFAM" id="SSF47616">
    <property type="entry name" value="GST C-terminal domain-like"/>
    <property type="match status" value="1"/>
</dbReference>
<evidence type="ECO:0000313" key="2">
    <source>
        <dbReference type="EMBL" id="SDE38430.1"/>
    </source>
</evidence>
<name>A0A1G7CI68_9PROT</name>
<dbReference type="InterPro" id="IPR036249">
    <property type="entry name" value="Thioredoxin-like_sf"/>
</dbReference>
<dbReference type="Proteomes" id="UP000199412">
    <property type="component" value="Unassembled WGS sequence"/>
</dbReference>
<dbReference type="GO" id="GO:0004364">
    <property type="term" value="F:glutathione transferase activity"/>
    <property type="evidence" value="ECO:0007669"/>
    <property type="project" value="TreeGrafter"/>
</dbReference>
<dbReference type="OrthoDB" id="9799538at2"/>
<keyword evidence="3" id="KW-1185">Reference proteome</keyword>
<organism evidence="2 3">
    <name type="scientific">Rhodospira trueperi</name>
    <dbReference type="NCBI Taxonomy" id="69960"/>
    <lineage>
        <taxon>Bacteria</taxon>
        <taxon>Pseudomonadati</taxon>
        <taxon>Pseudomonadota</taxon>
        <taxon>Alphaproteobacteria</taxon>
        <taxon>Rhodospirillales</taxon>
        <taxon>Rhodospirillaceae</taxon>
        <taxon>Rhodospira</taxon>
    </lineage>
</organism>
<dbReference type="InterPro" id="IPR036282">
    <property type="entry name" value="Glutathione-S-Trfase_C_sf"/>
</dbReference>
<dbReference type="CDD" id="cd03043">
    <property type="entry name" value="GST_N_1"/>
    <property type="match status" value="1"/>
</dbReference>
<evidence type="ECO:0000313" key="3">
    <source>
        <dbReference type="Proteomes" id="UP000199412"/>
    </source>
</evidence>
<dbReference type="SFLD" id="SFLDS00019">
    <property type="entry name" value="Glutathione_Transferase_(cytos"/>
    <property type="match status" value="1"/>
</dbReference>
<dbReference type="RefSeq" id="WP_092785556.1">
    <property type="nucleotide sequence ID" value="NZ_FNAP01000006.1"/>
</dbReference>
<dbReference type="GO" id="GO:0006559">
    <property type="term" value="P:L-phenylalanine catabolic process"/>
    <property type="evidence" value="ECO:0007669"/>
    <property type="project" value="TreeGrafter"/>
</dbReference>
<keyword evidence="2" id="KW-0808">Transferase</keyword>
<dbReference type="InterPro" id="IPR040079">
    <property type="entry name" value="Glutathione_S-Trfase"/>
</dbReference>
<proteinExistence type="predicted"/>
<dbReference type="FunFam" id="3.40.30.10:FF:000206">
    <property type="entry name" value="Probable glutathione S-transferase"/>
    <property type="match status" value="1"/>
</dbReference>
<dbReference type="CDD" id="cd03194">
    <property type="entry name" value="GST_C_3"/>
    <property type="match status" value="1"/>
</dbReference>
<protein>
    <submittedName>
        <fullName evidence="2">Glutathione S-transferase</fullName>
    </submittedName>
</protein>
<dbReference type="GO" id="GO:0006749">
    <property type="term" value="P:glutathione metabolic process"/>
    <property type="evidence" value="ECO:0007669"/>
    <property type="project" value="TreeGrafter"/>
</dbReference>
<dbReference type="SUPFAM" id="SSF52833">
    <property type="entry name" value="Thioredoxin-like"/>
    <property type="match status" value="1"/>
</dbReference>
<dbReference type="EMBL" id="FNAP01000006">
    <property type="protein sequence ID" value="SDE38430.1"/>
    <property type="molecule type" value="Genomic_DNA"/>
</dbReference>
<accession>A0A1G7CI68</accession>
<sequence length="217" mass="24182">MSDYVLVIGNKTYSSWSLRPWLALRVAGIPFREEVIPLDQDDTRARILSHSGAGMVPVLRHGALTVWDSLAILEYVAERHPDAGLWPDSEASRAVARSVAAEMHAGFAALRRDLPMNTRRDRPPLDIAPQVQADIDRITTLWRDCRANHRAGGPFLFGRFTIADAMFAPVASRFRSYGVALDEVCAGYVEAVHVLPAMVEWCADAAREDWVLDRSEI</sequence>
<reference evidence="2 3" key="1">
    <citation type="submission" date="2016-10" db="EMBL/GenBank/DDBJ databases">
        <authorList>
            <person name="de Groot N.N."/>
        </authorList>
    </citation>
    <scope>NUCLEOTIDE SEQUENCE [LARGE SCALE GENOMIC DNA]</scope>
    <source>
        <strain evidence="2 3">ATCC 700224</strain>
    </source>
</reference>
<dbReference type="GO" id="GO:0016034">
    <property type="term" value="F:maleylacetoacetate isomerase activity"/>
    <property type="evidence" value="ECO:0007669"/>
    <property type="project" value="TreeGrafter"/>
</dbReference>
<dbReference type="PANTHER" id="PTHR42673:SF4">
    <property type="entry name" value="MALEYLACETOACETATE ISOMERASE"/>
    <property type="match status" value="1"/>
</dbReference>
<dbReference type="Pfam" id="PF13409">
    <property type="entry name" value="GST_N_2"/>
    <property type="match status" value="1"/>
</dbReference>
<dbReference type="InterPro" id="IPR004045">
    <property type="entry name" value="Glutathione_S-Trfase_N"/>
</dbReference>
<dbReference type="AlphaFoldDB" id="A0A1G7CI68"/>
<dbReference type="STRING" id="69960.SAMN05421720_10668"/>
<feature type="domain" description="GST N-terminal" evidence="1">
    <location>
        <begin position="4"/>
        <end position="84"/>
    </location>
</feature>
<dbReference type="PROSITE" id="PS50404">
    <property type="entry name" value="GST_NTER"/>
    <property type="match status" value="1"/>
</dbReference>
<evidence type="ECO:0000259" key="1">
    <source>
        <dbReference type="PROSITE" id="PS50404"/>
    </source>
</evidence>
<dbReference type="PANTHER" id="PTHR42673">
    <property type="entry name" value="MALEYLACETOACETATE ISOMERASE"/>
    <property type="match status" value="1"/>
</dbReference>
<dbReference type="Gene3D" id="3.40.30.10">
    <property type="entry name" value="Glutaredoxin"/>
    <property type="match status" value="1"/>
</dbReference>
<gene>
    <name evidence="2" type="ORF">SAMN05421720_10668</name>
</gene>